<dbReference type="InterPro" id="IPR004358">
    <property type="entry name" value="Sig_transdc_His_kin-like_C"/>
</dbReference>
<feature type="domain" description="HTH araC/xylS-type" evidence="10">
    <location>
        <begin position="1399"/>
        <end position="1498"/>
    </location>
</feature>
<dbReference type="SUPFAM" id="SSF63829">
    <property type="entry name" value="Calcium-dependent phosphotriesterase"/>
    <property type="match status" value="1"/>
</dbReference>
<dbReference type="SMART" id="SM00342">
    <property type="entry name" value="HTH_ARAC"/>
    <property type="match status" value="1"/>
</dbReference>
<accession>A0A2P1PXE1</accession>
<dbReference type="InterPro" id="IPR036890">
    <property type="entry name" value="HATPase_C_sf"/>
</dbReference>
<evidence type="ECO:0000313" key="13">
    <source>
        <dbReference type="EMBL" id="AVP99518.1"/>
    </source>
</evidence>
<evidence type="ECO:0000256" key="7">
    <source>
        <dbReference type="ARBA" id="ARBA00023125"/>
    </source>
</evidence>
<dbReference type="PROSITE" id="PS01124">
    <property type="entry name" value="HTH_ARAC_FAMILY_2"/>
    <property type="match status" value="1"/>
</dbReference>
<sequence>MDVDVRLHAIPAQMLPALIAAALEQRHLGPIPDAARIDAKRGAEVVAKFIDFERVLAQQVHNRPDRNQQRALGVLNVGIESRAPHALAGEVAVAAHTRGRARVGLDRQNAVLGKLEILVEHVGCLPDTHDGADKAMNGVLPGSPCQRGPDCTNEGAIATAAGPQFMALASAMQSPAPSRQMHPLRATLSKSLSRLPFLVLAGMAAAAFRPVLAAPLADLPLPMPMQTWLPAPGREHPQNWAVDARDDGSVLIATSNSVLVFDGVYWQKLMPSGVDKWVWDVDSDGDRFVAGTIDDFGWYGKGPDGNYTFHSLSQAAGQDGFGMIGRSKISPDGMFFATREHVFWQPPDGSLQVFDHRHIGNMYRLGQTVLIQETSGIQRFDGARRVFVDDHRFDLLIGTPIVGMVETGPDQGWVATLDRGLWRLEGPRLAHWPSAADSLGTALKTTAVLPLPDGRIVLGTRLGGLLVLNSDGTLAQRVDTADGLPGNRITGFDLDRQQGLWVTMEGGIARLDLGSGITRFGRAQGVSTIMEAVHRHQGQLYAAGSEGVYRLTPEPERAARFVRVDGPANGVSLLSHAESGSLLIGADNALWALFDGASSATQLFASRRINQLVQDQTQPNHVYAFSTRGLQRYRWDDGAWQSDGDLPNFDIGLARGTQAADGSLWIGSNDGDLVRVRPAADWSLSQIERWDGSAGVQKGWNHVFRVGDRLLVGTGDMAQDLQGPPLQLTLLSSQINLRRMAVDSEPGRLWSPSGMLSLQRNTFTADPTLSYLLDGPSWNDALIDGDHLWIAANEGVFRVPRAPFRRPTLAVRFAGVVLGRPSPGEQANALAYPNRLDLPMALDEMRLKFAVPDYSLGTPVQYRDRLLPGSGEWSAWRPEAFKDFTQLPYGESVFEVEATDHAGLTATPLRITLYRPAPWYLTLWAKAFYALAALGMLLFAASLGRRWRVQALELRARELGAQVAERTETIRQQRDELAEQSAARTRFFANVSHEFRTPLTLMIGPLQALRERARANHDPDSAKLADTALKNSAQMQHLVDEVLDLHRLEAGQIKLHKQTIDLATFTRQLGEDFAELARLRGIALQIHAETESLLPVSVDVVQLRRILSNLIGNALKFSGSGSLVGVYLGTDNGYARVLIEDQGPGIPAEDVPQVFERYFQSAHHQKMARGGTGIGLALVRELVELHGGQVGIDSTLGVGTKVWFLLPLAAADASLEALPLPEAGHGSHHLPAAMERTVQQALSSGKTVLVVDDNEELRAFLKSQLAPNYRVIDAGNGADALTISRAETPDLIVTDLMMPVMDGHEFVAALRADPEIAFIPVLMLSARGQKRDIVSGLTIGADDYLPKPFDTSELIARIAALLAAQQRLARRLSEPPRAMVAAEAATASAGTRKRATFSERLDQVLLSSLGDTKLSVETLADKLHMDRSTLFRKCQESLGTAPADYLRQVRLRRAHELLSQNQGSVSEVAYAVGFESLSHFSRSFKAEFGVPPSQIGRSGSGIGAH</sequence>
<dbReference type="InterPro" id="IPR005467">
    <property type="entry name" value="His_kinase_dom"/>
</dbReference>
<dbReference type="SUPFAM" id="SSF52172">
    <property type="entry name" value="CheY-like"/>
    <property type="match status" value="1"/>
</dbReference>
<dbReference type="Gene3D" id="3.40.50.2300">
    <property type="match status" value="1"/>
</dbReference>
<keyword evidence="7" id="KW-0238">DNA-binding</keyword>
<dbReference type="InterPro" id="IPR018060">
    <property type="entry name" value="HTH_AraC"/>
</dbReference>
<dbReference type="SMART" id="SM00448">
    <property type="entry name" value="REC"/>
    <property type="match status" value="1"/>
</dbReference>
<dbReference type="EC" id="2.7.13.3" evidence="2"/>
<dbReference type="SMART" id="SM00387">
    <property type="entry name" value="HATPase_c"/>
    <property type="match status" value="1"/>
</dbReference>
<dbReference type="SMART" id="SM00388">
    <property type="entry name" value="HisKA"/>
    <property type="match status" value="1"/>
</dbReference>
<keyword evidence="8" id="KW-0804">Transcription</keyword>
<dbReference type="InterPro" id="IPR011006">
    <property type="entry name" value="CheY-like_superfamily"/>
</dbReference>
<dbReference type="OrthoDB" id="176203at2"/>
<dbReference type="Gene3D" id="1.10.10.60">
    <property type="entry name" value="Homeodomain-like"/>
    <property type="match status" value="1"/>
</dbReference>
<dbReference type="PROSITE" id="PS50109">
    <property type="entry name" value="HIS_KIN"/>
    <property type="match status" value="1"/>
</dbReference>
<dbReference type="SUPFAM" id="SSF47384">
    <property type="entry name" value="Homodimeric domain of signal transducing histidine kinase"/>
    <property type="match status" value="1"/>
</dbReference>
<evidence type="ECO:0000259" key="10">
    <source>
        <dbReference type="PROSITE" id="PS01124"/>
    </source>
</evidence>
<dbReference type="Pfam" id="PF00072">
    <property type="entry name" value="Response_reg"/>
    <property type="match status" value="1"/>
</dbReference>
<feature type="domain" description="Histidine kinase" evidence="11">
    <location>
        <begin position="990"/>
        <end position="1210"/>
    </location>
</feature>
<dbReference type="InterPro" id="IPR018062">
    <property type="entry name" value="HTH_AraC-typ_CS"/>
</dbReference>
<gene>
    <name evidence="13" type="ORF">C7S18_21110</name>
</gene>
<dbReference type="InterPro" id="IPR015943">
    <property type="entry name" value="WD40/YVTN_repeat-like_dom_sf"/>
</dbReference>
<dbReference type="Pfam" id="PF12833">
    <property type="entry name" value="HTH_18"/>
    <property type="match status" value="1"/>
</dbReference>
<dbReference type="Gene3D" id="2.60.40.10">
    <property type="entry name" value="Immunoglobulins"/>
    <property type="match status" value="1"/>
</dbReference>
<dbReference type="PRINTS" id="PR00344">
    <property type="entry name" value="BCTRLSENSOR"/>
</dbReference>
<proteinExistence type="predicted"/>
<dbReference type="GO" id="GO:0005886">
    <property type="term" value="C:plasma membrane"/>
    <property type="evidence" value="ECO:0007669"/>
    <property type="project" value="UniProtKB-ARBA"/>
</dbReference>
<evidence type="ECO:0000256" key="9">
    <source>
        <dbReference type="PROSITE-ProRule" id="PRU00169"/>
    </source>
</evidence>
<dbReference type="CDD" id="cd00075">
    <property type="entry name" value="HATPase"/>
    <property type="match status" value="1"/>
</dbReference>
<feature type="modified residue" description="4-aspartylphosphate" evidence="9">
    <location>
        <position position="1295"/>
    </location>
</feature>
<dbReference type="InterPro" id="IPR009057">
    <property type="entry name" value="Homeodomain-like_sf"/>
</dbReference>
<dbReference type="GO" id="GO:0000155">
    <property type="term" value="F:phosphorelay sensor kinase activity"/>
    <property type="evidence" value="ECO:0007669"/>
    <property type="project" value="InterPro"/>
</dbReference>
<dbReference type="Pfam" id="PF02518">
    <property type="entry name" value="HATPase_c"/>
    <property type="match status" value="1"/>
</dbReference>
<evidence type="ECO:0000313" key="14">
    <source>
        <dbReference type="Proteomes" id="UP000241074"/>
    </source>
</evidence>
<dbReference type="Gene3D" id="2.130.10.10">
    <property type="entry name" value="YVTN repeat-like/Quinoprotein amine dehydrogenase"/>
    <property type="match status" value="1"/>
</dbReference>
<reference evidence="13 14" key="1">
    <citation type="submission" date="2018-03" db="EMBL/GenBank/DDBJ databases">
        <title>Ahniella affigens gen. nov., sp. nov., a gammaproteobacterium isolated from sandy soil near a stream.</title>
        <authorList>
            <person name="Ko Y."/>
            <person name="Kim J.-H."/>
        </authorList>
    </citation>
    <scope>NUCLEOTIDE SEQUENCE [LARGE SCALE GENOMIC DNA]</scope>
    <source>
        <strain evidence="13 14">D13</strain>
    </source>
</reference>
<dbReference type="InterPro" id="IPR003661">
    <property type="entry name" value="HisK_dim/P_dom"/>
</dbReference>
<evidence type="ECO:0000256" key="4">
    <source>
        <dbReference type="ARBA" id="ARBA00022679"/>
    </source>
</evidence>
<dbReference type="EMBL" id="CP027860">
    <property type="protein sequence ID" value="AVP99518.1"/>
    <property type="molecule type" value="Genomic_DNA"/>
</dbReference>
<dbReference type="KEGG" id="xba:C7S18_21110"/>
<dbReference type="CDD" id="cd00082">
    <property type="entry name" value="HisKA"/>
    <property type="match status" value="1"/>
</dbReference>
<dbReference type="PANTHER" id="PTHR43547:SF2">
    <property type="entry name" value="HYBRID SIGNAL TRANSDUCTION HISTIDINE KINASE C"/>
    <property type="match status" value="1"/>
</dbReference>
<dbReference type="Pfam" id="PF00512">
    <property type="entry name" value="HisKA"/>
    <property type="match status" value="1"/>
</dbReference>
<keyword evidence="4" id="KW-0808">Transferase</keyword>
<dbReference type="FunFam" id="3.30.565.10:FF:000006">
    <property type="entry name" value="Sensor histidine kinase WalK"/>
    <property type="match status" value="1"/>
</dbReference>
<evidence type="ECO:0000256" key="8">
    <source>
        <dbReference type="ARBA" id="ARBA00023163"/>
    </source>
</evidence>
<name>A0A2P1PXE1_9GAMM</name>
<dbReference type="SUPFAM" id="SSF55874">
    <property type="entry name" value="ATPase domain of HSP90 chaperone/DNA topoisomerase II/histidine kinase"/>
    <property type="match status" value="1"/>
</dbReference>
<dbReference type="GO" id="GO:0003700">
    <property type="term" value="F:DNA-binding transcription factor activity"/>
    <property type="evidence" value="ECO:0007669"/>
    <property type="project" value="InterPro"/>
</dbReference>
<comment type="catalytic activity">
    <reaction evidence="1">
        <text>ATP + protein L-histidine = ADP + protein N-phospho-L-histidine.</text>
        <dbReference type="EC" id="2.7.13.3"/>
    </reaction>
</comment>
<dbReference type="GO" id="GO:0043565">
    <property type="term" value="F:sequence-specific DNA binding"/>
    <property type="evidence" value="ECO:0007669"/>
    <property type="project" value="InterPro"/>
</dbReference>
<dbReference type="PANTHER" id="PTHR43547">
    <property type="entry name" value="TWO-COMPONENT HISTIDINE KINASE"/>
    <property type="match status" value="1"/>
</dbReference>
<evidence type="ECO:0000256" key="1">
    <source>
        <dbReference type="ARBA" id="ARBA00000085"/>
    </source>
</evidence>
<evidence type="ECO:0000256" key="6">
    <source>
        <dbReference type="ARBA" id="ARBA00023015"/>
    </source>
</evidence>
<dbReference type="InterPro" id="IPR036097">
    <property type="entry name" value="HisK_dim/P_sf"/>
</dbReference>
<dbReference type="SUPFAM" id="SSF46689">
    <property type="entry name" value="Homeodomain-like"/>
    <property type="match status" value="1"/>
</dbReference>
<dbReference type="CDD" id="cd17574">
    <property type="entry name" value="REC_OmpR"/>
    <property type="match status" value="1"/>
</dbReference>
<feature type="domain" description="Response regulatory" evidence="12">
    <location>
        <begin position="1247"/>
        <end position="1362"/>
    </location>
</feature>
<evidence type="ECO:0000256" key="3">
    <source>
        <dbReference type="ARBA" id="ARBA00022553"/>
    </source>
</evidence>
<evidence type="ECO:0000256" key="5">
    <source>
        <dbReference type="ARBA" id="ARBA00022777"/>
    </source>
</evidence>
<dbReference type="InterPro" id="IPR013783">
    <property type="entry name" value="Ig-like_fold"/>
</dbReference>
<dbReference type="PROSITE" id="PS00041">
    <property type="entry name" value="HTH_ARAC_FAMILY_1"/>
    <property type="match status" value="1"/>
</dbReference>
<dbReference type="Proteomes" id="UP000241074">
    <property type="component" value="Chromosome"/>
</dbReference>
<dbReference type="PROSITE" id="PS50110">
    <property type="entry name" value="RESPONSE_REGULATORY"/>
    <property type="match status" value="1"/>
</dbReference>
<reference evidence="13 14" key="2">
    <citation type="submission" date="2018-03" db="EMBL/GenBank/DDBJ databases">
        <authorList>
            <person name="Keele B.F."/>
        </authorList>
    </citation>
    <scope>NUCLEOTIDE SEQUENCE [LARGE SCALE GENOMIC DNA]</scope>
    <source>
        <strain evidence="13 14">D13</strain>
    </source>
</reference>
<keyword evidence="3 9" id="KW-0597">Phosphoprotein</keyword>
<evidence type="ECO:0000259" key="11">
    <source>
        <dbReference type="PROSITE" id="PS50109"/>
    </source>
</evidence>
<protein>
    <recommendedName>
        <fullName evidence="2">histidine kinase</fullName>
        <ecNumber evidence="2">2.7.13.3</ecNumber>
    </recommendedName>
</protein>
<dbReference type="Gene3D" id="1.10.287.130">
    <property type="match status" value="1"/>
</dbReference>
<keyword evidence="5" id="KW-0418">Kinase</keyword>
<evidence type="ECO:0000256" key="2">
    <source>
        <dbReference type="ARBA" id="ARBA00012438"/>
    </source>
</evidence>
<dbReference type="InterPro" id="IPR001789">
    <property type="entry name" value="Sig_transdc_resp-reg_receiver"/>
</dbReference>
<dbReference type="InterPro" id="IPR003594">
    <property type="entry name" value="HATPase_dom"/>
</dbReference>
<organism evidence="13 14">
    <name type="scientific">Ahniella affigens</name>
    <dbReference type="NCBI Taxonomy" id="2021234"/>
    <lineage>
        <taxon>Bacteria</taxon>
        <taxon>Pseudomonadati</taxon>
        <taxon>Pseudomonadota</taxon>
        <taxon>Gammaproteobacteria</taxon>
        <taxon>Lysobacterales</taxon>
        <taxon>Rhodanobacteraceae</taxon>
        <taxon>Ahniella</taxon>
    </lineage>
</organism>
<keyword evidence="14" id="KW-1185">Reference proteome</keyword>
<keyword evidence="6" id="KW-0805">Transcription regulation</keyword>
<evidence type="ECO:0000259" key="12">
    <source>
        <dbReference type="PROSITE" id="PS50110"/>
    </source>
</evidence>
<dbReference type="Gene3D" id="3.30.565.10">
    <property type="entry name" value="Histidine kinase-like ATPase, C-terminal domain"/>
    <property type="match status" value="1"/>
</dbReference>